<proteinExistence type="predicted"/>
<keyword evidence="1" id="KW-0812">Transmembrane</keyword>
<evidence type="ECO:0000313" key="2">
    <source>
        <dbReference type="EMBL" id="BDS12024.1"/>
    </source>
</evidence>
<dbReference type="KEGG" id="aup:AsAng_0027390"/>
<feature type="transmembrane region" description="Helical" evidence="1">
    <location>
        <begin position="37"/>
        <end position="57"/>
    </location>
</feature>
<name>A0A916DRR9_9BACT</name>
<keyword evidence="1" id="KW-1133">Transmembrane helix</keyword>
<dbReference type="Proteomes" id="UP001060919">
    <property type="component" value="Chromosome"/>
</dbReference>
<evidence type="ECO:0000256" key="1">
    <source>
        <dbReference type="SAM" id="Phobius"/>
    </source>
</evidence>
<keyword evidence="1" id="KW-0472">Membrane</keyword>
<feature type="transmembrane region" description="Helical" evidence="1">
    <location>
        <begin position="6"/>
        <end position="25"/>
    </location>
</feature>
<dbReference type="EMBL" id="AP026867">
    <property type="protein sequence ID" value="BDS12024.1"/>
    <property type="molecule type" value="Genomic_DNA"/>
</dbReference>
<organism evidence="2 3">
    <name type="scientific">Aureispira anguillae</name>
    <dbReference type="NCBI Taxonomy" id="2864201"/>
    <lineage>
        <taxon>Bacteria</taxon>
        <taxon>Pseudomonadati</taxon>
        <taxon>Bacteroidota</taxon>
        <taxon>Saprospiria</taxon>
        <taxon>Saprospirales</taxon>
        <taxon>Saprospiraceae</taxon>
        <taxon>Aureispira</taxon>
    </lineage>
</organism>
<accession>A0A916DRR9</accession>
<dbReference type="RefSeq" id="WP_264793147.1">
    <property type="nucleotide sequence ID" value="NZ_AP026867.1"/>
</dbReference>
<protein>
    <submittedName>
        <fullName evidence="2">Uncharacterized protein</fullName>
    </submittedName>
</protein>
<gene>
    <name evidence="2" type="ORF">AsAng_0027390</name>
</gene>
<keyword evidence="3" id="KW-1185">Reference proteome</keyword>
<dbReference type="AlphaFoldDB" id="A0A916DRR9"/>
<evidence type="ECO:0000313" key="3">
    <source>
        <dbReference type="Proteomes" id="UP001060919"/>
    </source>
</evidence>
<reference evidence="2" key="1">
    <citation type="submission" date="2022-09" db="EMBL/GenBank/DDBJ databases">
        <title>Aureispira anguillicida sp. nov., isolated from Leptocephalus of Japanese eel Anguilla japonica.</title>
        <authorList>
            <person name="Yuasa K."/>
            <person name="Mekata T."/>
            <person name="Ikunari K."/>
        </authorList>
    </citation>
    <scope>NUCLEOTIDE SEQUENCE</scope>
    <source>
        <strain evidence="2">EL160426</strain>
    </source>
</reference>
<sequence length="126" mass="13611">MAVLLVYGGPLLLITIWVLALRKYAQQNNLKKGFQELWRCLKTNLLIVIGTALIVWAQNMSMKGSGGSPEGSWAAGLGLIITMLIGAGLIVLVFIIWGCRAYVDAASIDPKSGTLSENDDILDDSF</sequence>
<feature type="transmembrane region" description="Helical" evidence="1">
    <location>
        <begin position="77"/>
        <end position="97"/>
    </location>
</feature>